<dbReference type="EMBL" id="BMHH01000006">
    <property type="protein sequence ID" value="GGA90233.1"/>
    <property type="molecule type" value="Genomic_DNA"/>
</dbReference>
<evidence type="ECO:0000256" key="4">
    <source>
        <dbReference type="ARBA" id="ARBA00023136"/>
    </source>
</evidence>
<dbReference type="Gene3D" id="1.20.120.1630">
    <property type="match status" value="1"/>
</dbReference>
<dbReference type="Pfam" id="PF04191">
    <property type="entry name" value="PEMT"/>
    <property type="match status" value="1"/>
</dbReference>
<reference evidence="6" key="2">
    <citation type="submission" date="2020-09" db="EMBL/GenBank/DDBJ databases">
        <authorList>
            <person name="Sun Q."/>
            <person name="Zhou Y."/>
        </authorList>
    </citation>
    <scope>NUCLEOTIDE SEQUENCE</scope>
    <source>
        <strain evidence="6">CGMCC 1.15082</strain>
    </source>
</reference>
<dbReference type="PANTHER" id="PTHR12714:SF9">
    <property type="entry name" value="PROTEIN-S-ISOPRENYLCYSTEINE O-METHYLTRANSFERASE"/>
    <property type="match status" value="1"/>
</dbReference>
<dbReference type="InterPro" id="IPR007318">
    <property type="entry name" value="Phopholipid_MeTrfase"/>
</dbReference>
<keyword evidence="3 5" id="KW-1133">Transmembrane helix</keyword>
<evidence type="ECO:0000313" key="6">
    <source>
        <dbReference type="EMBL" id="GGA90233.1"/>
    </source>
</evidence>
<gene>
    <name evidence="6" type="ORF">GCM10011491_17650</name>
</gene>
<feature type="transmembrane region" description="Helical" evidence="5">
    <location>
        <begin position="88"/>
        <end position="115"/>
    </location>
</feature>
<dbReference type="Proteomes" id="UP000646478">
    <property type="component" value="Unassembled WGS sequence"/>
</dbReference>
<evidence type="ECO:0000256" key="1">
    <source>
        <dbReference type="ARBA" id="ARBA00004127"/>
    </source>
</evidence>
<dbReference type="GO" id="GO:0012505">
    <property type="term" value="C:endomembrane system"/>
    <property type="evidence" value="ECO:0007669"/>
    <property type="project" value="UniProtKB-SubCell"/>
</dbReference>
<dbReference type="PANTHER" id="PTHR12714">
    <property type="entry name" value="PROTEIN-S ISOPRENYLCYSTEINE O-METHYLTRANSFERASE"/>
    <property type="match status" value="1"/>
</dbReference>
<dbReference type="RefSeq" id="WP_188823557.1">
    <property type="nucleotide sequence ID" value="NZ_BMHH01000006.1"/>
</dbReference>
<keyword evidence="7" id="KW-1185">Reference proteome</keyword>
<feature type="transmembrane region" description="Helical" evidence="5">
    <location>
        <begin position="47"/>
        <end position="67"/>
    </location>
</feature>
<name>A0A916WE42_9HYPH</name>
<comment type="subcellular location">
    <subcellularLocation>
        <location evidence="1">Endomembrane system</location>
        <topology evidence="1">Multi-pass membrane protein</topology>
    </subcellularLocation>
</comment>
<evidence type="ECO:0000256" key="3">
    <source>
        <dbReference type="ARBA" id="ARBA00022989"/>
    </source>
</evidence>
<proteinExistence type="predicted"/>
<protein>
    <submittedName>
        <fullName evidence="6">Sodium:proton antiporter</fullName>
    </submittedName>
</protein>
<sequence>MQSISDMGRFQRKRRIVIALVIGLLFLALLFVRSAWRDNQIHEYIEAVGLGFIVLAIIGRMWCTLYIGGKKSAEIVRDGPYSVTRNPLYVFSTLGAAGIGAQTGSLTLAFGFAVLCSIAFQIVIRAEEKFLEKTFGEPYRAYLREVPRFFPRLSLFRDKAELVVRPDRIYRTLTDGLVFFVAYPVFEFVEYLQGIHALPVLLRLY</sequence>
<reference evidence="6" key="1">
    <citation type="journal article" date="2014" name="Int. J. Syst. Evol. Microbiol.">
        <title>Complete genome sequence of Corynebacterium casei LMG S-19264T (=DSM 44701T), isolated from a smear-ripened cheese.</title>
        <authorList>
            <consortium name="US DOE Joint Genome Institute (JGI-PGF)"/>
            <person name="Walter F."/>
            <person name="Albersmeier A."/>
            <person name="Kalinowski J."/>
            <person name="Ruckert C."/>
        </authorList>
    </citation>
    <scope>NUCLEOTIDE SEQUENCE</scope>
    <source>
        <strain evidence="6">CGMCC 1.15082</strain>
    </source>
</reference>
<keyword evidence="2 5" id="KW-0812">Transmembrane</keyword>
<evidence type="ECO:0000313" key="7">
    <source>
        <dbReference type="Proteomes" id="UP000646478"/>
    </source>
</evidence>
<comment type="caution">
    <text evidence="6">The sequence shown here is derived from an EMBL/GenBank/DDBJ whole genome shotgun (WGS) entry which is preliminary data.</text>
</comment>
<evidence type="ECO:0000256" key="2">
    <source>
        <dbReference type="ARBA" id="ARBA00022692"/>
    </source>
</evidence>
<dbReference type="GO" id="GO:0016740">
    <property type="term" value="F:transferase activity"/>
    <property type="evidence" value="ECO:0007669"/>
    <property type="project" value="UniProtKB-ARBA"/>
</dbReference>
<evidence type="ECO:0000256" key="5">
    <source>
        <dbReference type="SAM" id="Phobius"/>
    </source>
</evidence>
<organism evidence="6 7">
    <name type="scientific">Brucella endophytica</name>
    <dbReference type="NCBI Taxonomy" id="1963359"/>
    <lineage>
        <taxon>Bacteria</taxon>
        <taxon>Pseudomonadati</taxon>
        <taxon>Pseudomonadota</taxon>
        <taxon>Alphaproteobacteria</taxon>
        <taxon>Hyphomicrobiales</taxon>
        <taxon>Brucellaceae</taxon>
        <taxon>Brucella/Ochrobactrum group</taxon>
        <taxon>Brucella</taxon>
    </lineage>
</organism>
<keyword evidence="4 5" id="KW-0472">Membrane</keyword>
<accession>A0A916WE42</accession>
<dbReference type="AlphaFoldDB" id="A0A916WE42"/>